<dbReference type="GO" id="GO:0006508">
    <property type="term" value="P:proteolysis"/>
    <property type="evidence" value="ECO:0007669"/>
    <property type="project" value="UniProtKB-KW"/>
</dbReference>
<gene>
    <name evidence="6" type="ORF">METZ01_LOCUS45787</name>
</gene>
<keyword evidence="2" id="KW-0645">Protease</keyword>
<dbReference type="GO" id="GO:0030288">
    <property type="term" value="C:outer membrane-bounded periplasmic space"/>
    <property type="evidence" value="ECO:0007669"/>
    <property type="project" value="TreeGrafter"/>
</dbReference>
<evidence type="ECO:0000256" key="1">
    <source>
        <dbReference type="ARBA" id="ARBA00009179"/>
    </source>
</evidence>
<dbReference type="GO" id="GO:0004175">
    <property type="term" value="F:endopeptidase activity"/>
    <property type="evidence" value="ECO:0007669"/>
    <property type="project" value="TreeGrafter"/>
</dbReference>
<dbReference type="InterPro" id="IPR055210">
    <property type="entry name" value="CtpA/B_N"/>
</dbReference>
<dbReference type="EMBL" id="UINC01002102">
    <property type="protein sequence ID" value="SUZ92933.1"/>
    <property type="molecule type" value="Genomic_DNA"/>
</dbReference>
<keyword evidence="3" id="KW-0378">Hydrolase</keyword>
<dbReference type="Gene3D" id="2.30.42.10">
    <property type="match status" value="1"/>
</dbReference>
<organism evidence="6">
    <name type="scientific">marine metagenome</name>
    <dbReference type="NCBI Taxonomy" id="408172"/>
    <lineage>
        <taxon>unclassified sequences</taxon>
        <taxon>metagenomes</taxon>
        <taxon>ecological metagenomes</taxon>
    </lineage>
</organism>
<comment type="similarity">
    <text evidence="1">Belongs to the peptidase S41A family.</text>
</comment>
<dbReference type="PROSITE" id="PS50106">
    <property type="entry name" value="PDZ"/>
    <property type="match status" value="1"/>
</dbReference>
<dbReference type="PANTHER" id="PTHR32060">
    <property type="entry name" value="TAIL-SPECIFIC PROTEASE"/>
    <property type="match status" value="1"/>
</dbReference>
<dbReference type="InterPro" id="IPR036034">
    <property type="entry name" value="PDZ_sf"/>
</dbReference>
<dbReference type="SUPFAM" id="SSF52096">
    <property type="entry name" value="ClpP/crotonase"/>
    <property type="match status" value="1"/>
</dbReference>
<name>A0A381RVI5_9ZZZZ</name>
<dbReference type="NCBIfam" id="TIGR00225">
    <property type="entry name" value="prc"/>
    <property type="match status" value="1"/>
</dbReference>
<accession>A0A381RVI5</accession>
<dbReference type="AlphaFoldDB" id="A0A381RVI5"/>
<protein>
    <recommendedName>
        <fullName evidence="5">PDZ domain-containing protein</fullName>
    </recommendedName>
</protein>
<dbReference type="Gene3D" id="3.90.226.10">
    <property type="entry name" value="2-enoyl-CoA Hydratase, Chain A, domain 1"/>
    <property type="match status" value="1"/>
</dbReference>
<dbReference type="GO" id="GO:0008236">
    <property type="term" value="F:serine-type peptidase activity"/>
    <property type="evidence" value="ECO:0007669"/>
    <property type="project" value="UniProtKB-KW"/>
</dbReference>
<dbReference type="SMART" id="SM00228">
    <property type="entry name" value="PDZ"/>
    <property type="match status" value="1"/>
</dbReference>
<feature type="domain" description="PDZ" evidence="5">
    <location>
        <begin position="89"/>
        <end position="171"/>
    </location>
</feature>
<dbReference type="InterPro" id="IPR005151">
    <property type="entry name" value="Tail-specific_protease"/>
</dbReference>
<dbReference type="CDD" id="cd07560">
    <property type="entry name" value="Peptidase_S41_CPP"/>
    <property type="match status" value="1"/>
</dbReference>
<evidence type="ECO:0000256" key="3">
    <source>
        <dbReference type="ARBA" id="ARBA00022801"/>
    </source>
</evidence>
<evidence type="ECO:0000256" key="2">
    <source>
        <dbReference type="ARBA" id="ARBA00022670"/>
    </source>
</evidence>
<evidence type="ECO:0000256" key="4">
    <source>
        <dbReference type="ARBA" id="ARBA00022825"/>
    </source>
</evidence>
<dbReference type="GO" id="GO:0007165">
    <property type="term" value="P:signal transduction"/>
    <property type="evidence" value="ECO:0007669"/>
    <property type="project" value="TreeGrafter"/>
</dbReference>
<dbReference type="Pfam" id="PF22694">
    <property type="entry name" value="CtpB_N-like"/>
    <property type="match status" value="1"/>
</dbReference>
<dbReference type="Pfam" id="PF03572">
    <property type="entry name" value="Peptidase_S41"/>
    <property type="match status" value="1"/>
</dbReference>
<proteinExistence type="inferred from homology"/>
<keyword evidence="4" id="KW-0720">Serine protease</keyword>
<dbReference type="SMART" id="SM00245">
    <property type="entry name" value="TSPc"/>
    <property type="match status" value="1"/>
</dbReference>
<dbReference type="PANTHER" id="PTHR32060:SF30">
    <property type="entry name" value="CARBOXY-TERMINAL PROCESSING PROTEASE CTPA"/>
    <property type="match status" value="1"/>
</dbReference>
<evidence type="ECO:0000313" key="6">
    <source>
        <dbReference type="EMBL" id="SUZ92933.1"/>
    </source>
</evidence>
<dbReference type="Pfam" id="PF00595">
    <property type="entry name" value="PDZ"/>
    <property type="match status" value="1"/>
</dbReference>
<dbReference type="Gene3D" id="3.30.750.44">
    <property type="match status" value="1"/>
</dbReference>
<evidence type="ECO:0000259" key="5">
    <source>
        <dbReference type="PROSITE" id="PS50106"/>
    </source>
</evidence>
<reference evidence="6" key="1">
    <citation type="submission" date="2018-05" db="EMBL/GenBank/DDBJ databases">
        <authorList>
            <person name="Lanie J.A."/>
            <person name="Ng W.-L."/>
            <person name="Kazmierczak K.M."/>
            <person name="Andrzejewski T.M."/>
            <person name="Davidsen T.M."/>
            <person name="Wayne K.J."/>
            <person name="Tettelin H."/>
            <person name="Glass J.I."/>
            <person name="Rusch D."/>
            <person name="Podicherti R."/>
            <person name="Tsui H.-C.T."/>
            <person name="Winkler M.E."/>
        </authorList>
    </citation>
    <scope>NUCLEOTIDE SEQUENCE</scope>
</reference>
<dbReference type="CDD" id="cd06782">
    <property type="entry name" value="cpPDZ_CPP-like"/>
    <property type="match status" value="1"/>
</dbReference>
<dbReference type="InterPro" id="IPR004447">
    <property type="entry name" value="Peptidase_S41A"/>
</dbReference>
<dbReference type="InterPro" id="IPR001478">
    <property type="entry name" value="PDZ"/>
</dbReference>
<sequence length="541" mass="59271">MTGVRDSRTLTTAVVVVIASAVLGGLFGGGVLAGQDVASLPYESFTKALAEIESNYVGEVDSETLVYRAIGGMLQTLDPHSSFMDPRSYAQLRERQEGRYYGLGISINVFDGNITVMNLFEGSPAYRAGLRRGDVIARIEGVDAPGTSDEAVKQLRGPKGSTVGISIRRRGYEALIDLEVERDEITIQTVQGAFMLDESVGYVRLRDFSETSSSELRSALGKLDDLGMEQLLLDLRDNPGGPLDQAIRVSNEFLPKGDLIVYTRGRVQNSDQDYHGRDDGDHMDVPLVVLVNRNSASASEIVSGAVQDHDRGLVVGETTFGKALVQSVYQVSQGAGLALTTARYYTPSGRLIQRPWDEVFDEYLTYSLRDQEPAEHAISDRRFTDGGREVFGGGGVEPDHFIAGPIEGFDPGSFGRLLAARQEFATFAERFSAEGDTRIQGRSEGRIRVSRGFEINDALMVEFRDQLESRGVTIDDEGFLADEMFIRAMMHYEIDLALFSVEEARRNLTLIDPQAQFAVTLFDEAERLLNVSRGAAAAAAQ</sequence>
<dbReference type="SUPFAM" id="SSF50156">
    <property type="entry name" value="PDZ domain-like"/>
    <property type="match status" value="1"/>
</dbReference>
<dbReference type="InterPro" id="IPR029045">
    <property type="entry name" value="ClpP/crotonase-like_dom_sf"/>
</dbReference>